<feature type="domain" description="Sigma-54 factor interaction" evidence="6">
    <location>
        <begin position="233"/>
        <end position="463"/>
    </location>
</feature>
<dbReference type="GO" id="GO:0006355">
    <property type="term" value="P:regulation of DNA-templated transcription"/>
    <property type="evidence" value="ECO:0007669"/>
    <property type="project" value="InterPro"/>
</dbReference>
<dbReference type="InterPro" id="IPR058031">
    <property type="entry name" value="AAA_lid_NorR"/>
</dbReference>
<dbReference type="PANTHER" id="PTHR32071">
    <property type="entry name" value="TRANSCRIPTIONAL REGULATORY PROTEIN"/>
    <property type="match status" value="1"/>
</dbReference>
<dbReference type="NCBIfam" id="TIGR00229">
    <property type="entry name" value="sensory_box"/>
    <property type="match status" value="1"/>
</dbReference>
<dbReference type="InterPro" id="IPR035965">
    <property type="entry name" value="PAS-like_dom_sf"/>
</dbReference>
<evidence type="ECO:0000313" key="8">
    <source>
        <dbReference type="EMBL" id="QOT81816.1"/>
    </source>
</evidence>
<keyword evidence="4" id="KW-0238">DNA-binding</keyword>
<dbReference type="Gene3D" id="3.40.50.300">
    <property type="entry name" value="P-loop containing nucleotide triphosphate hydrolases"/>
    <property type="match status" value="1"/>
</dbReference>
<keyword evidence="5" id="KW-0804">Transcription</keyword>
<evidence type="ECO:0000259" key="6">
    <source>
        <dbReference type="PROSITE" id="PS50045"/>
    </source>
</evidence>
<reference evidence="8 9" key="1">
    <citation type="submission" date="2020-10" db="EMBL/GenBank/DDBJ databases">
        <title>Complete genome sequence of Cupriavidus basilensis CCUG 49340T.</title>
        <authorList>
            <person name="Salva-Serra F."/>
            <person name="Donoso R.A."/>
            <person name="Cho K.H."/>
            <person name="Yoo J.A."/>
            <person name="Lee K."/>
            <person name="Yoon S.-H."/>
            <person name="Perez-Pantoja D."/>
            <person name="Moore E.R.B."/>
        </authorList>
    </citation>
    <scope>NUCLEOTIDE SEQUENCE [LARGE SCALE GENOMIC DNA]</scope>
    <source>
        <strain evidence="9">CCUG 49340</strain>
        <plasmid evidence="8 9">pRK1-1</plasmid>
    </source>
</reference>
<dbReference type="PROSITE" id="PS50045">
    <property type="entry name" value="SIGMA54_INTERACT_4"/>
    <property type="match status" value="1"/>
</dbReference>
<dbReference type="InterPro" id="IPR027417">
    <property type="entry name" value="P-loop_NTPase"/>
</dbReference>
<sequence>MKRESEGVLVLDAEGNTTFASGLGRDSLVAKSLGRLWQNRDRVPLRRMSAMADLERPLTVAAIPTRDSVCFLIFAVQEGDELSEFLASVDAAPDILRHFITDPYKAMVVVDTSARITYMSPVHERFFGLKHGEAIGRDVTSVIENTKLQEVVATGKGQVAQLQEMNGVTRVVSRLPIFDRNKRVVAAIGQVMFKGPEAMRELTVELAKVKQELDFYRRELSGIRNRSYGLDQIVGSSDAVRRLKEDILRVAPLDVPVLLAGESGTGKEMVAHAIHMLSPRSDKPLVLVNSAAMPPNLVESELFGYEPGAFTGADRKGRKGKFEAADTGTLFLDEIGDMPIDMQVKLLRVLQDGQFERVGGDRARHSDFRLISASNRDFKAMIANSSFRLDLFYRISAVTLRLPALRDRLEDIPELADTFLEAFAIRHGAPKKSIAESAIRFLQSRAWPGNIRQLQHAIERAAIFCDGPVLSVAEFGSMEGAEQTLAWRQSGAPAGAAEKSRQPDIREAKERLESALILEAMRRTGGNKKRVAEELGISRSYLYKRLSMMEEEKSEVPAPR</sequence>
<evidence type="ECO:0000256" key="2">
    <source>
        <dbReference type="ARBA" id="ARBA00022840"/>
    </source>
</evidence>
<evidence type="ECO:0000259" key="7">
    <source>
        <dbReference type="PROSITE" id="PS50112"/>
    </source>
</evidence>
<dbReference type="Gene3D" id="3.30.450.20">
    <property type="entry name" value="PAS domain"/>
    <property type="match status" value="1"/>
</dbReference>
<dbReference type="RefSeq" id="WP_058697541.1">
    <property type="nucleotide sequence ID" value="NZ_CP062805.1"/>
</dbReference>
<name>A0A643G4H4_9BURK</name>
<dbReference type="InterPro" id="IPR025943">
    <property type="entry name" value="Sigma_54_int_dom_ATP-bd_2"/>
</dbReference>
<dbReference type="Pfam" id="PF02954">
    <property type="entry name" value="HTH_8"/>
    <property type="match status" value="1"/>
</dbReference>
<evidence type="ECO:0000256" key="3">
    <source>
        <dbReference type="ARBA" id="ARBA00023015"/>
    </source>
</evidence>
<dbReference type="Proteomes" id="UP000397656">
    <property type="component" value="Plasmid pRK1-1"/>
</dbReference>
<geneLocation type="plasmid" evidence="8 9">
    <name>pRK1-1</name>
</geneLocation>
<protein>
    <submittedName>
        <fullName evidence="8">Sigma 54-interacting transcriptional regulator</fullName>
    </submittedName>
</protein>
<dbReference type="PROSITE" id="PS00688">
    <property type="entry name" value="SIGMA54_INTERACT_3"/>
    <property type="match status" value="1"/>
</dbReference>
<dbReference type="PROSITE" id="PS00675">
    <property type="entry name" value="SIGMA54_INTERACT_1"/>
    <property type="match status" value="1"/>
</dbReference>
<gene>
    <name evidence="8" type="ORF">F7R26_036210</name>
</gene>
<evidence type="ECO:0000256" key="1">
    <source>
        <dbReference type="ARBA" id="ARBA00022741"/>
    </source>
</evidence>
<evidence type="ECO:0000256" key="5">
    <source>
        <dbReference type="ARBA" id="ARBA00023163"/>
    </source>
</evidence>
<dbReference type="GO" id="GO:0043565">
    <property type="term" value="F:sequence-specific DNA binding"/>
    <property type="evidence" value="ECO:0007669"/>
    <property type="project" value="InterPro"/>
</dbReference>
<keyword evidence="1" id="KW-0547">Nucleotide-binding</keyword>
<dbReference type="Gene3D" id="1.10.10.60">
    <property type="entry name" value="Homeodomain-like"/>
    <property type="match status" value="1"/>
</dbReference>
<dbReference type="InterPro" id="IPR002197">
    <property type="entry name" value="HTH_Fis"/>
</dbReference>
<dbReference type="GO" id="GO:0005524">
    <property type="term" value="F:ATP binding"/>
    <property type="evidence" value="ECO:0007669"/>
    <property type="project" value="UniProtKB-KW"/>
</dbReference>
<dbReference type="SUPFAM" id="SSF55785">
    <property type="entry name" value="PYP-like sensor domain (PAS domain)"/>
    <property type="match status" value="1"/>
</dbReference>
<dbReference type="CDD" id="cd00009">
    <property type="entry name" value="AAA"/>
    <property type="match status" value="1"/>
</dbReference>
<organism evidence="8 9">
    <name type="scientific">Cupriavidus basilensis</name>
    <dbReference type="NCBI Taxonomy" id="68895"/>
    <lineage>
        <taxon>Bacteria</taxon>
        <taxon>Pseudomonadati</taxon>
        <taxon>Pseudomonadota</taxon>
        <taxon>Betaproteobacteria</taxon>
        <taxon>Burkholderiales</taxon>
        <taxon>Burkholderiaceae</taxon>
        <taxon>Cupriavidus</taxon>
    </lineage>
</organism>
<dbReference type="InterPro" id="IPR009057">
    <property type="entry name" value="Homeodomain-like_sf"/>
</dbReference>
<dbReference type="PRINTS" id="PR01590">
    <property type="entry name" value="HTHFIS"/>
</dbReference>
<keyword evidence="3" id="KW-0805">Transcription regulation</keyword>
<dbReference type="SUPFAM" id="SSF52540">
    <property type="entry name" value="P-loop containing nucleoside triphosphate hydrolases"/>
    <property type="match status" value="1"/>
</dbReference>
<dbReference type="GeneID" id="98406419"/>
<dbReference type="PROSITE" id="PS50112">
    <property type="entry name" value="PAS"/>
    <property type="match status" value="1"/>
</dbReference>
<feature type="domain" description="PAS" evidence="7">
    <location>
        <begin position="92"/>
        <end position="144"/>
    </location>
</feature>
<dbReference type="Gene3D" id="1.10.8.60">
    <property type="match status" value="1"/>
</dbReference>
<keyword evidence="8" id="KW-0614">Plasmid</keyword>
<dbReference type="Pfam" id="PF25601">
    <property type="entry name" value="AAA_lid_14"/>
    <property type="match status" value="1"/>
</dbReference>
<keyword evidence="2" id="KW-0067">ATP-binding</keyword>
<dbReference type="EMBL" id="CP062805">
    <property type="protein sequence ID" value="QOT81816.1"/>
    <property type="molecule type" value="Genomic_DNA"/>
</dbReference>
<dbReference type="InterPro" id="IPR025944">
    <property type="entry name" value="Sigma_54_int_dom_CS"/>
</dbReference>
<dbReference type="Pfam" id="PF00158">
    <property type="entry name" value="Sigma54_activat"/>
    <property type="match status" value="1"/>
</dbReference>
<dbReference type="InterPro" id="IPR000014">
    <property type="entry name" value="PAS"/>
</dbReference>
<dbReference type="AlphaFoldDB" id="A0A643G4H4"/>
<dbReference type="InterPro" id="IPR002078">
    <property type="entry name" value="Sigma_54_int"/>
</dbReference>
<dbReference type="InterPro" id="IPR003593">
    <property type="entry name" value="AAA+_ATPase"/>
</dbReference>
<evidence type="ECO:0000313" key="9">
    <source>
        <dbReference type="Proteomes" id="UP000397656"/>
    </source>
</evidence>
<dbReference type="InterPro" id="IPR025662">
    <property type="entry name" value="Sigma_54_int_dom_ATP-bd_1"/>
</dbReference>
<proteinExistence type="predicted"/>
<dbReference type="SMART" id="SM00382">
    <property type="entry name" value="AAA"/>
    <property type="match status" value="1"/>
</dbReference>
<dbReference type="PROSITE" id="PS00676">
    <property type="entry name" value="SIGMA54_INTERACT_2"/>
    <property type="match status" value="1"/>
</dbReference>
<accession>A0A643G4H4</accession>
<dbReference type="SUPFAM" id="SSF46689">
    <property type="entry name" value="Homeodomain-like"/>
    <property type="match status" value="1"/>
</dbReference>
<dbReference type="FunFam" id="3.40.50.300:FF:000006">
    <property type="entry name" value="DNA-binding transcriptional regulator NtrC"/>
    <property type="match status" value="1"/>
</dbReference>
<evidence type="ECO:0000256" key="4">
    <source>
        <dbReference type="ARBA" id="ARBA00023125"/>
    </source>
</evidence>